<evidence type="ECO:0000256" key="4">
    <source>
        <dbReference type="SAM" id="MobiDB-lite"/>
    </source>
</evidence>
<keyword evidence="2" id="KW-0328">Glycosyltransferase</keyword>
<dbReference type="InterPro" id="IPR029044">
    <property type="entry name" value="Nucleotide-diphossugar_trans"/>
</dbReference>
<dbReference type="Pfam" id="PF13692">
    <property type="entry name" value="Glyco_trans_1_4"/>
    <property type="match status" value="1"/>
</dbReference>
<evidence type="ECO:0000313" key="5">
    <source>
        <dbReference type="EMBL" id="QPC43135.1"/>
    </source>
</evidence>
<keyword evidence="6" id="KW-1185">Reference proteome</keyword>
<feature type="region of interest" description="Disordered" evidence="4">
    <location>
        <begin position="205"/>
        <end position="230"/>
    </location>
</feature>
<proteinExistence type="inferred from homology"/>
<name>A0A7S8C493_9HYPH</name>
<dbReference type="AlphaFoldDB" id="A0A7S8C493"/>
<keyword evidence="3 5" id="KW-0808">Transferase</keyword>
<evidence type="ECO:0000256" key="2">
    <source>
        <dbReference type="ARBA" id="ARBA00022676"/>
    </source>
</evidence>
<dbReference type="PANTHER" id="PTHR43179:SF12">
    <property type="entry name" value="GALACTOFURANOSYLTRANSFERASE GLFT2"/>
    <property type="match status" value="1"/>
</dbReference>
<dbReference type="Proteomes" id="UP000593594">
    <property type="component" value="Chromosome"/>
</dbReference>
<organism evidence="5 6">
    <name type="scientific">Kaustia mangrovi</name>
    <dbReference type="NCBI Taxonomy" id="2593653"/>
    <lineage>
        <taxon>Bacteria</taxon>
        <taxon>Pseudomonadati</taxon>
        <taxon>Pseudomonadota</taxon>
        <taxon>Alphaproteobacteria</taxon>
        <taxon>Hyphomicrobiales</taxon>
        <taxon>Parvibaculaceae</taxon>
        <taxon>Kaustia</taxon>
    </lineage>
</organism>
<accession>A0A7S8C493</accession>
<dbReference type="EMBL" id="CP058214">
    <property type="protein sequence ID" value="QPC43135.1"/>
    <property type="molecule type" value="Genomic_DNA"/>
</dbReference>
<dbReference type="Gene3D" id="3.90.550.10">
    <property type="entry name" value="Spore Coat Polysaccharide Biosynthesis Protein SpsA, Chain A"/>
    <property type="match status" value="1"/>
</dbReference>
<gene>
    <name evidence="5" type="ORF">HW532_10800</name>
</gene>
<evidence type="ECO:0000256" key="3">
    <source>
        <dbReference type="ARBA" id="ARBA00022679"/>
    </source>
</evidence>
<dbReference type="SUPFAM" id="SSF53448">
    <property type="entry name" value="Nucleotide-diphospho-sugar transferases"/>
    <property type="match status" value="1"/>
</dbReference>
<dbReference type="RefSeq" id="WP_213160496.1">
    <property type="nucleotide sequence ID" value="NZ_CP058214.1"/>
</dbReference>
<dbReference type="PANTHER" id="PTHR43179">
    <property type="entry name" value="RHAMNOSYLTRANSFERASE WBBL"/>
    <property type="match status" value="1"/>
</dbReference>
<reference evidence="5 6" key="1">
    <citation type="submission" date="2020-06" db="EMBL/GenBank/DDBJ databases">
        <title>Genome sequence of 2 isolates from Red Sea Mangroves.</title>
        <authorList>
            <person name="Sefrji F."/>
            <person name="Michoud G."/>
            <person name="Merlino G."/>
            <person name="Daffonchio D."/>
        </authorList>
    </citation>
    <scope>NUCLEOTIDE SEQUENCE [LARGE SCALE GENOMIC DNA]</scope>
    <source>
        <strain evidence="5 6">R1DC25</strain>
    </source>
</reference>
<evidence type="ECO:0000313" key="6">
    <source>
        <dbReference type="Proteomes" id="UP000593594"/>
    </source>
</evidence>
<dbReference type="GO" id="GO:0016757">
    <property type="term" value="F:glycosyltransferase activity"/>
    <property type="evidence" value="ECO:0007669"/>
    <property type="project" value="UniProtKB-KW"/>
</dbReference>
<dbReference type="SUPFAM" id="SSF53756">
    <property type="entry name" value="UDP-Glycosyltransferase/glycogen phosphorylase"/>
    <property type="match status" value="1"/>
</dbReference>
<comment type="similarity">
    <text evidence="1">Belongs to the glycosyltransferase 2 family.</text>
</comment>
<protein>
    <submittedName>
        <fullName evidence="5">Glycosyltransferase</fullName>
    </submittedName>
</protein>
<dbReference type="KEGG" id="kmn:HW532_10800"/>
<sequence>MIARPRLLAMRALARSPRFVNFVLKALSRLSLAVRGPGHRLCPRIMARWEMLLIHYSGLFSRDFYRRANRDVARSGQDPLYHFVRWGAREGRNPNAVFDVRYYRRQLDRFGDIDVNPLIHYLAGGGASGRAPSPWFDADYYLATNYDVQRAKVDPYAHFCRHGMSENRAATPLFNPAYYLRANPDVAMSGLCALEHFVLYGEQEGRRPAPPLHKAPDGAGDGGQAGSCSPQVKSSLARIAEHGRRAAPNGEAEVCVVVPVYKGRAETLSCLALVLTAENETPFELVVIDDRSPDKALSSDLRRLARKGYFKLLRNKENRGFVASVNRGMAFDTSADVVLLNSDTEVYGDWIDRLRAASRRAGDIGTVTPMTNNGTICSYPVFAQDNVAPLEVSHATLDKLTREANDGVAIEIPTAVGFCMYITRPCLEACGLFDEQRFGKGYGEENEFCLRSRAQGWRHVLAANVFVRHVGSTSFGNKERLRRGQRALETLNALYPDYERSIHRFIAEDPIKEVRARLDVARLKRLGTDRNMLLINHIRGGGTEKHVQEQMARLTREGWSTYHLRATSFSRRLARLSHAAALVLPNLDAIDLEDDQERLVALLRSLGISRIHIHHLVEFKADAPDRFADLSRKAGIPIDVTVHDYFSICPRINLVGADGTYCGEPPVRQCQACLSRKPTEFGAVDIVQWRARYGRLFDIAEHVYVPSGDVETRLRRYFPDARIVVRAHDDADSAFEPRIRSGRKPSDPVRVGVIGAISEIKGLRVLEDCARFANRKELPVSFTVIGYTSRDAEVRRLGVEVTGPYSNDKVEWLVAKHKIDVLWLPSIWPETYCYTLSEALQTGLPVCAFDIGAIAARLRALDAGRLIDLSEQGNPAFIVGELMTLGQGAPVATQGSATRALSASSRASARVAL</sequence>
<evidence type="ECO:0000256" key="1">
    <source>
        <dbReference type="ARBA" id="ARBA00006739"/>
    </source>
</evidence>
<dbReference type="Gene3D" id="3.40.50.2000">
    <property type="entry name" value="Glycogen Phosphorylase B"/>
    <property type="match status" value="2"/>
</dbReference>
<dbReference type="Pfam" id="PF13641">
    <property type="entry name" value="Glyco_tranf_2_3"/>
    <property type="match status" value="1"/>
</dbReference>